<keyword evidence="4" id="KW-1185">Reference proteome</keyword>
<evidence type="ECO:0000259" key="3">
    <source>
        <dbReference type="PROSITE" id="PS50158"/>
    </source>
</evidence>
<dbReference type="SMART" id="SM00343">
    <property type="entry name" value="ZnF_C2HC"/>
    <property type="match status" value="2"/>
</dbReference>
<sequence>MEKSLEVVTLQGTLKLDPECFGYWKVSIQQVISSIDMEAWFAVEDGWSHPTEKNEDGELVQKHRKKWTAEEKAEAKHNSQALSVIFKSLPRDIFNQVQGCVLAKEAWDILVVTFEGTTRVRRTRLDNLASDFENLQMTETESMADYSSRLSGIAQEFVVLGKRYKDKKLVKKFLISLPDKFQPQRSAIDVSLNSDELKYNQVVGMMQAFEMQLKKKEKMNAKSFSLKAVEEQKVVESQELEDEEKVGMLVEKYFHKMEKGQRKGTTSLTSSDTDKGFRKSEKSERQCAECERYGHYKADCPNNKCKQSLQCYGCKGFGHTKTDCPSQGSKLKSYVTWSDSDEEDDKGEILNNFVALLGVIEEDDGDEALLLNETIVQKTQDNSELSAERDTLQLNIAMISKELSEEKSKSLRLEKQLEEQLKNIRMLSKGTKDLDILLSSSQSSTAKWGQTFEPKLQDQPGASNGQRSQFSKTNFHHRRMNLQHEMPKPHLYGTHRYQQPNRVTNLVQNGSFYPAARRINQGYVRRDDLYCHVAYTACKTEVDQAKWYFDSGCSRHMTGALDNLAHLEDVAGGRVTFGDGGKGTIRGNGETSGDTQPQLKEVFLVDGLRANLISVSQLCDEGLDVTFTKKDCKAVDQQGFVKLRGRRSGNNCYM</sequence>
<reference evidence="4" key="1">
    <citation type="journal article" date="2014" name="Nat. Commun.">
        <title>The emerging biofuel crop Camelina sativa retains a highly undifferentiated hexaploid genome structure.</title>
        <authorList>
            <person name="Kagale S."/>
            <person name="Koh C."/>
            <person name="Nixon J."/>
            <person name="Bollina V."/>
            <person name="Clarke W.E."/>
            <person name="Tuteja R."/>
            <person name="Spillane C."/>
            <person name="Robinson S.J."/>
            <person name="Links M.G."/>
            <person name="Clarke C."/>
            <person name="Higgins E.E."/>
            <person name="Huebert T."/>
            <person name="Sharpe A.G."/>
            <person name="Parkin I.A."/>
        </authorList>
    </citation>
    <scope>NUCLEOTIDE SEQUENCE [LARGE SCALE GENOMIC DNA]</scope>
    <source>
        <strain evidence="4">cv. DH55</strain>
    </source>
</reference>
<dbReference type="InterPro" id="IPR054722">
    <property type="entry name" value="PolX-like_BBD"/>
</dbReference>
<protein>
    <submittedName>
        <fullName evidence="5">Uncharacterized protein LOC104720648</fullName>
    </submittedName>
</protein>
<dbReference type="SUPFAM" id="SSF57756">
    <property type="entry name" value="Retrovirus zinc finger-like domains"/>
    <property type="match status" value="1"/>
</dbReference>
<dbReference type="InterPro" id="IPR036875">
    <property type="entry name" value="Znf_CCHC_sf"/>
</dbReference>
<dbReference type="Pfam" id="PF14223">
    <property type="entry name" value="Retrotran_gag_2"/>
    <property type="match status" value="1"/>
</dbReference>
<reference evidence="5" key="2">
    <citation type="submission" date="2025-08" db="UniProtKB">
        <authorList>
            <consortium name="RefSeq"/>
        </authorList>
    </citation>
    <scope>IDENTIFICATION</scope>
    <source>
        <tissue evidence="5">Leaf</tissue>
    </source>
</reference>
<feature type="domain" description="CCHC-type" evidence="3">
    <location>
        <begin position="311"/>
        <end position="326"/>
    </location>
</feature>
<organism evidence="4 5">
    <name type="scientific">Camelina sativa</name>
    <name type="common">False flax</name>
    <name type="synonym">Myagrum sativum</name>
    <dbReference type="NCBI Taxonomy" id="90675"/>
    <lineage>
        <taxon>Eukaryota</taxon>
        <taxon>Viridiplantae</taxon>
        <taxon>Streptophyta</taxon>
        <taxon>Embryophyta</taxon>
        <taxon>Tracheophyta</taxon>
        <taxon>Spermatophyta</taxon>
        <taxon>Magnoliopsida</taxon>
        <taxon>eudicotyledons</taxon>
        <taxon>Gunneridae</taxon>
        <taxon>Pentapetalae</taxon>
        <taxon>rosids</taxon>
        <taxon>malvids</taxon>
        <taxon>Brassicales</taxon>
        <taxon>Brassicaceae</taxon>
        <taxon>Camelineae</taxon>
        <taxon>Camelina</taxon>
    </lineage>
</organism>
<evidence type="ECO:0000313" key="4">
    <source>
        <dbReference type="Proteomes" id="UP000694864"/>
    </source>
</evidence>
<proteinExistence type="predicted"/>
<dbReference type="Proteomes" id="UP000694864">
    <property type="component" value="Chromosome 10"/>
</dbReference>
<name>A0ABM1QHW3_CAMSA</name>
<feature type="coiled-coil region" evidence="2">
    <location>
        <begin position="382"/>
        <end position="423"/>
    </location>
</feature>
<gene>
    <name evidence="5" type="primary">LOC104720648</name>
</gene>
<feature type="domain" description="CCHC-type" evidence="3">
    <location>
        <begin position="287"/>
        <end position="302"/>
    </location>
</feature>
<dbReference type="RefSeq" id="XP_019086351.1">
    <property type="nucleotide sequence ID" value="XM_019230806.1"/>
</dbReference>
<dbReference type="InterPro" id="IPR001878">
    <property type="entry name" value="Znf_CCHC"/>
</dbReference>
<keyword evidence="1" id="KW-0479">Metal-binding</keyword>
<evidence type="ECO:0000313" key="5">
    <source>
        <dbReference type="RefSeq" id="XP_019086351.1"/>
    </source>
</evidence>
<dbReference type="PANTHER" id="PTHR35317:SF35">
    <property type="entry name" value="DUF4219 DOMAIN-CONTAINING PROTEIN"/>
    <property type="match status" value="1"/>
</dbReference>
<dbReference type="Pfam" id="PF22936">
    <property type="entry name" value="Pol_BBD"/>
    <property type="match status" value="1"/>
</dbReference>
<dbReference type="PROSITE" id="PS50158">
    <property type="entry name" value="ZF_CCHC"/>
    <property type="match status" value="2"/>
</dbReference>
<dbReference type="GeneID" id="104720648"/>
<evidence type="ECO:0000256" key="1">
    <source>
        <dbReference type="PROSITE-ProRule" id="PRU00047"/>
    </source>
</evidence>
<keyword evidence="1" id="KW-0863">Zinc-finger</keyword>
<evidence type="ECO:0000256" key="2">
    <source>
        <dbReference type="SAM" id="Coils"/>
    </source>
</evidence>
<keyword evidence="2" id="KW-0175">Coiled coil</keyword>
<dbReference type="PANTHER" id="PTHR35317">
    <property type="entry name" value="OS04G0629600 PROTEIN"/>
    <property type="match status" value="1"/>
</dbReference>
<dbReference type="Gene3D" id="4.10.60.10">
    <property type="entry name" value="Zinc finger, CCHC-type"/>
    <property type="match status" value="1"/>
</dbReference>
<keyword evidence="1" id="KW-0862">Zinc</keyword>
<accession>A0ABM1QHW3</accession>